<feature type="transmembrane region" description="Helical" evidence="1">
    <location>
        <begin position="360"/>
        <end position="381"/>
    </location>
</feature>
<sequence length="1028" mass="110031">MNISELCIRRPVMTVLLSLSLIVGGLLAMGRLPIAALPSYETPTINVSASLPGASPETMATSVATPLEKQFATIPGVAVISSNSTLGSTSVTLEFVSGRSLDGAALDVQAALLRAQRSLPTEMTSMPSYRKVNPADAPILLLALNSPALSLTELNDYADNLVSPTLSTINGVAQVQIFGQKRYAVRVQADPQKLAARNLTLDEVATVLRAANGNTPLGTLEGRAQVLTVQSDSQYRNAAEFARLAVGRNGDKVVRLADVARVEDSIENLKTGSWVNGERSIVLAVFRQSDANTVAVVDAIRSMLPKLSAQLPGSVRLAPMSDRSTSIREAVHDVNLTLLLTVALVIMVIFMFLQRLAATVIPALTLPISLIGTMGLMYLLGYSIDNISLLGLTLAVGLVVDDAIVVLENIVRYMEQGEKPLAAALRGSREIGFTIISISLSLVAIFIPIFYMGGVIGLLFHEFAVVVTLAVLVSALVSLTLIPLLASRFLRAEHMPHHAGAGQGHGITRLFERGFNALLAGYERTLDLALHHRRFTLLLALGTVAGSAWLFSVIPKGFFPVEDTGQITVNTEVAQDVSYDRLAALQARAADIVQHSPHVAAITSSISDSGGRMFVTLKPRGQRPDVQQVVEALRKDLRKVNGLSVFLTPVQNLRLGGRASKSRYQYVLQSVDAASLYDWADKLERGMRADAMFQDVSSDAQRKGLQAELVIDRDKAAQLGVGMQSIRTALYTAFGQRQVATIYTAADSYSVLLQLDAAYRINEFDLTRLYVRGSDNTLLPLSSIASVRRTVGPVSVSHQGQLPAVTLSFNLPPGVVLGEVEQHLKAIQQDIALPASVFTSYAGDAAAFAESQSSQNTLFLVALVVIYVLLGVLYESYIHPLTILAGLPSAAMGALGALMLMGQELTIIAGIGILMLIGIVKKNAIMMIDFALVAQREQGMAPYDAIRSACLLRLRPILMTTLAAMMGALPIALALGAGAELRQPLGVAVVGGLLFSQLVTLYITPVLYLWFDGLAARWRKPAVAHADA</sequence>
<keyword evidence="3" id="KW-1185">Reference proteome</keyword>
<dbReference type="PANTHER" id="PTHR32063:SF21">
    <property type="entry name" value="MULTIDRUG RESISTANCE PROTEIN MDTB"/>
    <property type="match status" value="1"/>
</dbReference>
<keyword evidence="1" id="KW-1133">Transmembrane helix</keyword>
<dbReference type="InterPro" id="IPR027463">
    <property type="entry name" value="AcrB_DN_DC_subdom"/>
</dbReference>
<dbReference type="SUPFAM" id="SSF82693">
    <property type="entry name" value="Multidrug efflux transporter AcrB pore domain, PN1, PN2, PC1 and PC2 subdomains"/>
    <property type="match status" value="3"/>
</dbReference>
<evidence type="ECO:0000313" key="3">
    <source>
        <dbReference type="Proteomes" id="UP001595741"/>
    </source>
</evidence>
<feature type="transmembrane region" description="Helical" evidence="1">
    <location>
        <begin position="857"/>
        <end position="874"/>
    </location>
</feature>
<dbReference type="RefSeq" id="WP_386090489.1">
    <property type="nucleotide sequence ID" value="NZ_JBHRXN010000019.1"/>
</dbReference>
<dbReference type="PANTHER" id="PTHR32063">
    <property type="match status" value="1"/>
</dbReference>
<dbReference type="SUPFAM" id="SSF82866">
    <property type="entry name" value="Multidrug efflux transporter AcrB transmembrane domain"/>
    <property type="match status" value="2"/>
</dbReference>
<feature type="transmembrane region" description="Helical" evidence="1">
    <location>
        <begin position="954"/>
        <end position="979"/>
    </location>
</feature>
<feature type="transmembrane region" description="Helical" evidence="1">
    <location>
        <begin position="907"/>
        <end position="933"/>
    </location>
</feature>
<feature type="transmembrane region" description="Helical" evidence="1">
    <location>
        <begin position="985"/>
        <end position="1011"/>
    </location>
</feature>
<evidence type="ECO:0000313" key="2">
    <source>
        <dbReference type="EMBL" id="MFC3532119.1"/>
    </source>
</evidence>
<dbReference type="Proteomes" id="UP001595741">
    <property type="component" value="Unassembled WGS sequence"/>
</dbReference>
<gene>
    <name evidence="2" type="ORF">ACFOLG_07955</name>
</gene>
<feature type="transmembrane region" description="Helical" evidence="1">
    <location>
        <begin position="431"/>
        <end position="451"/>
    </location>
</feature>
<dbReference type="Gene3D" id="3.30.2090.10">
    <property type="entry name" value="Multidrug efflux transporter AcrB TolC docking domain, DN and DC subdomains"/>
    <property type="match status" value="2"/>
</dbReference>
<name>A0ABV7RCP3_9NEIS</name>
<dbReference type="Gene3D" id="3.30.70.1430">
    <property type="entry name" value="Multidrug efflux transporter AcrB pore domain"/>
    <property type="match status" value="2"/>
</dbReference>
<dbReference type="Pfam" id="PF00873">
    <property type="entry name" value="ACR_tran"/>
    <property type="match status" value="1"/>
</dbReference>
<reference evidence="3" key="1">
    <citation type="journal article" date="2019" name="Int. J. Syst. Evol. Microbiol.">
        <title>The Global Catalogue of Microorganisms (GCM) 10K type strain sequencing project: providing services to taxonomists for standard genome sequencing and annotation.</title>
        <authorList>
            <consortium name="The Broad Institute Genomics Platform"/>
            <consortium name="The Broad Institute Genome Sequencing Center for Infectious Disease"/>
            <person name="Wu L."/>
            <person name="Ma J."/>
        </authorList>
    </citation>
    <scope>NUCLEOTIDE SEQUENCE [LARGE SCALE GENOMIC DNA]</scope>
    <source>
        <strain evidence="3">KCTC 42742</strain>
    </source>
</reference>
<keyword evidence="1" id="KW-0472">Membrane</keyword>
<comment type="caution">
    <text evidence="2">The sequence shown here is derived from an EMBL/GenBank/DDBJ whole genome shotgun (WGS) entry which is preliminary data.</text>
</comment>
<organism evidence="2 3">
    <name type="scientific">Vogesella facilis</name>
    <dbReference type="NCBI Taxonomy" id="1655232"/>
    <lineage>
        <taxon>Bacteria</taxon>
        <taxon>Pseudomonadati</taxon>
        <taxon>Pseudomonadota</taxon>
        <taxon>Betaproteobacteria</taxon>
        <taxon>Neisseriales</taxon>
        <taxon>Chromobacteriaceae</taxon>
        <taxon>Vogesella</taxon>
    </lineage>
</organism>
<feature type="transmembrane region" description="Helical" evidence="1">
    <location>
        <begin position="387"/>
        <end position="411"/>
    </location>
</feature>
<dbReference type="PRINTS" id="PR00702">
    <property type="entry name" value="ACRIFLAVINRP"/>
</dbReference>
<dbReference type="Gene3D" id="3.30.70.1440">
    <property type="entry name" value="Multidrug efflux transporter AcrB pore domain"/>
    <property type="match status" value="1"/>
</dbReference>
<dbReference type="Gene3D" id="3.30.70.1320">
    <property type="entry name" value="Multidrug efflux transporter AcrB pore domain like"/>
    <property type="match status" value="1"/>
</dbReference>
<evidence type="ECO:0000256" key="1">
    <source>
        <dbReference type="SAM" id="Phobius"/>
    </source>
</evidence>
<dbReference type="EMBL" id="JBHRXN010000019">
    <property type="protein sequence ID" value="MFC3532119.1"/>
    <property type="molecule type" value="Genomic_DNA"/>
</dbReference>
<protein>
    <submittedName>
        <fullName evidence="2">Efflux RND transporter permease subunit</fullName>
    </submittedName>
</protein>
<accession>A0ABV7RCP3</accession>
<feature type="transmembrane region" description="Helical" evidence="1">
    <location>
        <begin position="334"/>
        <end position="353"/>
    </location>
</feature>
<dbReference type="InterPro" id="IPR001036">
    <property type="entry name" value="Acrflvin-R"/>
</dbReference>
<dbReference type="SUPFAM" id="SSF82714">
    <property type="entry name" value="Multidrug efflux transporter AcrB TolC docking domain, DN and DC subdomains"/>
    <property type="match status" value="2"/>
</dbReference>
<feature type="transmembrane region" description="Helical" evidence="1">
    <location>
        <begin position="463"/>
        <end position="486"/>
    </location>
</feature>
<dbReference type="Gene3D" id="1.20.1640.10">
    <property type="entry name" value="Multidrug efflux transporter AcrB transmembrane domain"/>
    <property type="match status" value="2"/>
</dbReference>
<keyword evidence="1" id="KW-0812">Transmembrane</keyword>
<proteinExistence type="predicted"/>